<dbReference type="NCBIfam" id="TIGR00211">
    <property type="entry name" value="glyS"/>
    <property type="match status" value="1"/>
</dbReference>
<dbReference type="STRING" id="1298851.TST_1017"/>
<dbReference type="AlphaFoldDB" id="A0A0S3QU01"/>
<comment type="subunit">
    <text evidence="10">Tetramer of two alpha and two beta subunits.</text>
</comment>
<evidence type="ECO:0000256" key="1">
    <source>
        <dbReference type="ARBA" id="ARBA00004496"/>
    </source>
</evidence>
<dbReference type="PRINTS" id="PR01045">
    <property type="entry name" value="TRNASYNTHGB"/>
</dbReference>
<keyword evidence="11" id="KW-0175">Coiled coil</keyword>
<dbReference type="PATRIC" id="fig|1298851.3.peg.1060"/>
<dbReference type="HAMAP" id="MF_00255">
    <property type="entry name" value="Gly_tRNA_synth_beta"/>
    <property type="match status" value="1"/>
</dbReference>
<dbReference type="OrthoDB" id="9775440at2"/>
<proteinExistence type="inferred from homology"/>
<evidence type="ECO:0000256" key="2">
    <source>
        <dbReference type="ARBA" id="ARBA00008226"/>
    </source>
</evidence>
<dbReference type="SUPFAM" id="SSF109604">
    <property type="entry name" value="HD-domain/PDEase-like"/>
    <property type="match status" value="1"/>
</dbReference>
<dbReference type="Pfam" id="PF02092">
    <property type="entry name" value="tRNA_synt_2f"/>
    <property type="match status" value="1"/>
</dbReference>
<dbReference type="InterPro" id="IPR006194">
    <property type="entry name" value="Gly-tRNA-synth_heterodimer"/>
</dbReference>
<keyword evidence="3 10" id="KW-0963">Cytoplasm</keyword>
<dbReference type="PANTHER" id="PTHR30075:SF2">
    <property type="entry name" value="GLYCINE--TRNA LIGASE, CHLOROPLASTIC_MITOCHONDRIAL 2"/>
    <property type="match status" value="1"/>
</dbReference>
<dbReference type="GO" id="GO:0004814">
    <property type="term" value="F:arginine-tRNA ligase activity"/>
    <property type="evidence" value="ECO:0007669"/>
    <property type="project" value="InterPro"/>
</dbReference>
<evidence type="ECO:0000313" key="14">
    <source>
        <dbReference type="Proteomes" id="UP000063234"/>
    </source>
</evidence>
<evidence type="ECO:0000256" key="8">
    <source>
        <dbReference type="ARBA" id="ARBA00023146"/>
    </source>
</evidence>
<comment type="similarity">
    <text evidence="2 10">Belongs to the class-II aminoacyl-tRNA synthetase family.</text>
</comment>
<dbReference type="KEGG" id="ttk:TST_1017"/>
<evidence type="ECO:0000256" key="11">
    <source>
        <dbReference type="SAM" id="Coils"/>
    </source>
</evidence>
<dbReference type="EC" id="6.1.1.14" evidence="10"/>
<organism evidence="13 14">
    <name type="scientific">Thermosulfidibacter takaii (strain DSM 17441 / JCM 13301 / NBRC 103674 / ABI70S6)</name>
    <dbReference type="NCBI Taxonomy" id="1298851"/>
    <lineage>
        <taxon>Bacteria</taxon>
        <taxon>Pseudomonadati</taxon>
        <taxon>Thermosulfidibacterota</taxon>
        <taxon>Thermosulfidibacteria</taxon>
        <taxon>Thermosulfidibacterales</taxon>
        <taxon>Thermosulfidibacteraceae</taxon>
    </lineage>
</organism>
<name>A0A0S3QU01_THET7</name>
<evidence type="ECO:0000256" key="10">
    <source>
        <dbReference type="HAMAP-Rule" id="MF_00255"/>
    </source>
</evidence>
<dbReference type="GO" id="GO:0004820">
    <property type="term" value="F:glycine-tRNA ligase activity"/>
    <property type="evidence" value="ECO:0007669"/>
    <property type="project" value="UniProtKB-UniRule"/>
</dbReference>
<keyword evidence="14" id="KW-1185">Reference proteome</keyword>
<evidence type="ECO:0000256" key="6">
    <source>
        <dbReference type="ARBA" id="ARBA00022840"/>
    </source>
</evidence>
<dbReference type="Proteomes" id="UP000063234">
    <property type="component" value="Chromosome"/>
</dbReference>
<sequence length="690" mass="79268">MATLLFEIGTEEIPARFMSGAFEYMETFIQDKFKEYRIDFEKVRATGTPRRLVLFVEGVAEKQRDLEEEVIGPPAKVAFDATGKVTKAGEGFARAQGVSIEDLKVKQTPKGEYVYVVKKEKGKPTKELLPDILKEMVLKFPWPKSMRWGKRKIRFARPIHWFLALLDNEVIELNISDIPSGNVTYGHRFLSPKPKQVNSPQDYPEIMKNSYVVFDHEERMAMIKDQIQQEATKVGGVPDEDPDLLHEVTFLVEYPVSTTGKFDKKYLDLPQEVLTTTMKSHQRYFPVFNRKGEILPYFIVVNNIITDDMDLITRGNERVLKARLADAKFFYDEDKKTPLMEMLEKLKNVVFQEKLGTSYEKVMRFREIANKLAEKLAPEKKEKVDRCALLCKADLESQMVNEFDELQGVMGREYAYAQGEDPEVAEGIFEHYLPRFSGDNLPTTDTGAIVGIADRIDTIVGCFGIGLTPTGSEDPYGLRRDALGIIQVILHKGYRISLSELIDQALDLLQDKVEKAPDEVKKEVLNFFRQRLYHLWVSEGYRYDIVDTVLEAGFDDIVDAKNRLEALTKLSEQPEFEPLMTTFKRVVNIIPKDFESLQVRSDLFEKDVEKELYEAVISIENEVEKLIAEGNYEEALKLLASLKEKVDNFFDNVLVMDKDENKKNNRLSLLNRIARLFGKIADLKKVVLPK</sequence>
<evidence type="ECO:0000256" key="5">
    <source>
        <dbReference type="ARBA" id="ARBA00022741"/>
    </source>
</evidence>
<dbReference type="EMBL" id="AP013035">
    <property type="protein sequence ID" value="BAT71811.1"/>
    <property type="molecule type" value="Genomic_DNA"/>
</dbReference>
<accession>A0A0S3QU01</accession>
<evidence type="ECO:0000256" key="9">
    <source>
        <dbReference type="ARBA" id="ARBA00047937"/>
    </source>
</evidence>
<keyword evidence="6 10" id="KW-0067">ATP-binding</keyword>
<comment type="catalytic activity">
    <reaction evidence="9 10">
        <text>tRNA(Gly) + glycine + ATP = glycyl-tRNA(Gly) + AMP + diphosphate</text>
        <dbReference type="Rhea" id="RHEA:16013"/>
        <dbReference type="Rhea" id="RHEA-COMP:9664"/>
        <dbReference type="Rhea" id="RHEA-COMP:9683"/>
        <dbReference type="ChEBI" id="CHEBI:30616"/>
        <dbReference type="ChEBI" id="CHEBI:33019"/>
        <dbReference type="ChEBI" id="CHEBI:57305"/>
        <dbReference type="ChEBI" id="CHEBI:78442"/>
        <dbReference type="ChEBI" id="CHEBI:78522"/>
        <dbReference type="ChEBI" id="CHEBI:456215"/>
        <dbReference type="EC" id="6.1.1.14"/>
    </reaction>
</comment>
<dbReference type="PANTHER" id="PTHR30075">
    <property type="entry name" value="GLYCYL-TRNA SYNTHETASE"/>
    <property type="match status" value="1"/>
</dbReference>
<comment type="subcellular location">
    <subcellularLocation>
        <location evidence="1 10">Cytoplasm</location>
    </subcellularLocation>
</comment>
<evidence type="ECO:0000256" key="3">
    <source>
        <dbReference type="ARBA" id="ARBA00022490"/>
    </source>
</evidence>
<dbReference type="InterPro" id="IPR015944">
    <property type="entry name" value="Gly-tRNA-synth_bsu"/>
</dbReference>
<evidence type="ECO:0000259" key="12">
    <source>
        <dbReference type="Pfam" id="PF05746"/>
    </source>
</evidence>
<evidence type="ECO:0000256" key="4">
    <source>
        <dbReference type="ARBA" id="ARBA00022598"/>
    </source>
</evidence>
<dbReference type="GO" id="GO:0005524">
    <property type="term" value="F:ATP binding"/>
    <property type="evidence" value="ECO:0007669"/>
    <property type="project" value="UniProtKB-UniRule"/>
</dbReference>
<dbReference type="RefSeq" id="WP_068549809.1">
    <property type="nucleotide sequence ID" value="NZ_AP013035.1"/>
</dbReference>
<dbReference type="GO" id="GO:0006420">
    <property type="term" value="P:arginyl-tRNA aminoacylation"/>
    <property type="evidence" value="ECO:0007669"/>
    <property type="project" value="InterPro"/>
</dbReference>
<feature type="domain" description="DALR anticodon binding" evidence="12">
    <location>
        <begin position="582"/>
        <end position="680"/>
    </location>
</feature>
<dbReference type="PROSITE" id="PS50861">
    <property type="entry name" value="AA_TRNA_LIGASE_II_GLYAB"/>
    <property type="match status" value="1"/>
</dbReference>
<dbReference type="GO" id="GO:0006426">
    <property type="term" value="P:glycyl-tRNA aminoacylation"/>
    <property type="evidence" value="ECO:0007669"/>
    <property type="project" value="UniProtKB-UniRule"/>
</dbReference>
<keyword evidence="4 10" id="KW-0436">Ligase</keyword>
<keyword evidence="8 10" id="KW-0030">Aminoacyl-tRNA synthetase</keyword>
<dbReference type="InterPro" id="IPR008909">
    <property type="entry name" value="DALR_anticod-bd"/>
</dbReference>
<keyword evidence="5 10" id="KW-0547">Nucleotide-binding</keyword>
<evidence type="ECO:0000256" key="7">
    <source>
        <dbReference type="ARBA" id="ARBA00022917"/>
    </source>
</evidence>
<feature type="coiled-coil region" evidence="11">
    <location>
        <begin position="609"/>
        <end position="652"/>
    </location>
</feature>
<evidence type="ECO:0000313" key="13">
    <source>
        <dbReference type="EMBL" id="BAT71811.1"/>
    </source>
</evidence>
<gene>
    <name evidence="10 13" type="primary">glyS</name>
    <name evidence="13" type="ORF">TST_1017</name>
</gene>
<dbReference type="GO" id="GO:0005829">
    <property type="term" value="C:cytosol"/>
    <property type="evidence" value="ECO:0007669"/>
    <property type="project" value="TreeGrafter"/>
</dbReference>
<protein>
    <recommendedName>
        <fullName evidence="10">Glycine--tRNA ligase beta subunit</fullName>
        <ecNumber evidence="10">6.1.1.14</ecNumber>
    </recommendedName>
    <alternativeName>
        <fullName evidence="10">Glycyl-tRNA synthetase beta subunit</fullName>
        <shortName evidence="10">GlyRS</shortName>
    </alternativeName>
</protein>
<reference evidence="14" key="1">
    <citation type="journal article" date="2018" name="Science">
        <title>A primordial and reversible TCA cycle in a facultatively chemolithoautotrophic thermophile.</title>
        <authorList>
            <person name="Nunoura T."/>
            <person name="Chikaraishi Y."/>
            <person name="Izaki R."/>
            <person name="Suwa T."/>
            <person name="Sato T."/>
            <person name="Harada T."/>
            <person name="Mori K."/>
            <person name="Kato Y."/>
            <person name="Miyazaki M."/>
            <person name="Shimamura S."/>
            <person name="Yanagawa K."/>
            <person name="Shuto A."/>
            <person name="Ohkouchi N."/>
            <person name="Fujita N."/>
            <person name="Takaki Y."/>
            <person name="Atomi H."/>
            <person name="Takai K."/>
        </authorList>
    </citation>
    <scope>NUCLEOTIDE SEQUENCE [LARGE SCALE GENOMIC DNA]</scope>
    <source>
        <strain evidence="14">DSM 17441 / JCM 13301 / NBRC 103674 / ABI70S6</strain>
    </source>
</reference>
<keyword evidence="7 10" id="KW-0648">Protein biosynthesis</keyword>
<dbReference type="Pfam" id="PF05746">
    <property type="entry name" value="DALR_1"/>
    <property type="match status" value="1"/>
</dbReference>